<feature type="transmembrane region" description="Helical" evidence="2">
    <location>
        <begin position="6"/>
        <end position="24"/>
    </location>
</feature>
<evidence type="ECO:0000313" key="3">
    <source>
        <dbReference type="EMBL" id="AMD88897.1"/>
    </source>
</evidence>
<accession>A0A0X8JHI1</accession>
<feature type="transmembrane region" description="Helical" evidence="2">
    <location>
        <begin position="75"/>
        <end position="92"/>
    </location>
</feature>
<gene>
    <name evidence="3" type="ORF">AXF13_01505</name>
</gene>
<keyword evidence="4" id="KW-1185">Reference proteome</keyword>
<proteinExistence type="predicted"/>
<keyword evidence="2" id="KW-0812">Transmembrane</keyword>
<keyword evidence="2" id="KW-1133">Transmembrane helix</keyword>
<evidence type="ECO:0000313" key="4">
    <source>
        <dbReference type="Proteomes" id="UP000069241"/>
    </source>
</evidence>
<name>A0A0X8JHI1_9BACT</name>
<protein>
    <submittedName>
        <fullName evidence="3">Uncharacterized protein</fullName>
    </submittedName>
</protein>
<feature type="compositionally biased region" description="Basic and acidic residues" evidence="1">
    <location>
        <begin position="149"/>
        <end position="159"/>
    </location>
</feature>
<evidence type="ECO:0000256" key="2">
    <source>
        <dbReference type="SAM" id="Phobius"/>
    </source>
</evidence>
<dbReference type="RefSeq" id="WP_062251382.1">
    <property type="nucleotide sequence ID" value="NZ_CP014229.1"/>
</dbReference>
<dbReference type="EMBL" id="CP014229">
    <property type="protein sequence ID" value="AMD88897.1"/>
    <property type="molecule type" value="Genomic_DNA"/>
</dbReference>
<dbReference type="KEGG" id="dfi:AXF13_01505"/>
<feature type="region of interest" description="Disordered" evidence="1">
    <location>
        <begin position="35"/>
        <end position="59"/>
    </location>
</feature>
<organism evidence="3 4">
    <name type="scientific">Desulfovibrio fairfieldensis</name>
    <dbReference type="NCBI Taxonomy" id="44742"/>
    <lineage>
        <taxon>Bacteria</taxon>
        <taxon>Pseudomonadati</taxon>
        <taxon>Thermodesulfobacteriota</taxon>
        <taxon>Desulfovibrionia</taxon>
        <taxon>Desulfovibrionales</taxon>
        <taxon>Desulfovibrionaceae</taxon>
        <taxon>Desulfovibrio</taxon>
    </lineage>
</organism>
<dbReference type="Proteomes" id="UP000069241">
    <property type="component" value="Chromosome"/>
</dbReference>
<evidence type="ECO:0000256" key="1">
    <source>
        <dbReference type="SAM" id="MobiDB-lite"/>
    </source>
</evidence>
<keyword evidence="2" id="KW-0472">Membrane</keyword>
<sequence>MSTATLMFNLLAGTVGAVAVWLAVRALCGRLAGRGEPPASGPARTGGRMDKQMDGQTDAQADSPEAVASIYRRVLARRLGGLLLCLAAFGAWLAGTHWIVSLLLAGAGCLLQYLAYRLRTCYALAITRQRQVAAEQALGHVPADGESENAPRPDQKTARLTDGSSSELLHNMGKGL</sequence>
<feature type="region of interest" description="Disordered" evidence="1">
    <location>
        <begin position="140"/>
        <end position="176"/>
    </location>
</feature>
<dbReference type="STRING" id="44742.AXF13_01505"/>
<dbReference type="AlphaFoldDB" id="A0A0X8JHI1"/>
<reference evidence="4" key="1">
    <citation type="submission" date="2016-02" db="EMBL/GenBank/DDBJ databases">
        <authorList>
            <person name="Holder M.E."/>
            <person name="Ajami N.J."/>
            <person name="Petrosino J.F."/>
        </authorList>
    </citation>
    <scope>NUCLEOTIDE SEQUENCE [LARGE SCALE GENOMIC DNA]</scope>
    <source>
        <strain evidence="4">CCUG 45958</strain>
    </source>
</reference>